<accession>A0ACB6HB43</accession>
<name>A0ACB6HB43_CUCSA</name>
<reference evidence="1 2" key="3">
    <citation type="journal article" date="2010" name="BMC Genomics">
        <title>Transcriptome sequencing and comparative analysis of cucumber flowers with different sex types.</title>
        <authorList>
            <person name="Guo S."/>
            <person name="Zheng Y."/>
            <person name="Joung J.G."/>
            <person name="Liu S."/>
            <person name="Zhang Z."/>
            <person name="Crasta O.R."/>
            <person name="Sobral B.W."/>
            <person name="Xu Y."/>
            <person name="Huang S."/>
            <person name="Fei Z."/>
        </authorList>
    </citation>
    <scope>NUCLEOTIDE SEQUENCE [LARGE SCALE GENOMIC DNA]</scope>
    <source>
        <strain evidence="2">cv. 9930</strain>
        <tissue evidence="1">Leaf</tissue>
    </source>
</reference>
<reference evidence="1 2" key="4">
    <citation type="journal article" date="2011" name="BMC Genomics">
        <title>RNA-Seq improves annotation of protein-coding genes in the cucumber genome.</title>
        <authorList>
            <person name="Li Z."/>
            <person name="Zhang Z."/>
            <person name="Yan P."/>
            <person name="Huang S."/>
            <person name="Fei Z."/>
            <person name="Lin K."/>
        </authorList>
    </citation>
    <scope>NUCLEOTIDE SEQUENCE [LARGE SCALE GENOMIC DNA]</scope>
    <source>
        <strain evidence="2">cv. 9930</strain>
        <tissue evidence="1">Leaf</tissue>
    </source>
</reference>
<evidence type="ECO:0000313" key="2">
    <source>
        <dbReference type="Proteomes" id="UP000029981"/>
    </source>
</evidence>
<organism evidence="1 2">
    <name type="scientific">Cucumis sativus</name>
    <name type="common">Cucumber</name>
    <dbReference type="NCBI Taxonomy" id="3659"/>
    <lineage>
        <taxon>Eukaryota</taxon>
        <taxon>Viridiplantae</taxon>
        <taxon>Streptophyta</taxon>
        <taxon>Embryophyta</taxon>
        <taxon>Tracheophyta</taxon>
        <taxon>Spermatophyta</taxon>
        <taxon>Magnoliopsida</taxon>
        <taxon>eudicotyledons</taxon>
        <taxon>Gunneridae</taxon>
        <taxon>Pentapetalae</taxon>
        <taxon>rosids</taxon>
        <taxon>fabids</taxon>
        <taxon>Cucurbitales</taxon>
        <taxon>Cucurbitaceae</taxon>
        <taxon>Benincaseae</taxon>
        <taxon>Cucumis</taxon>
    </lineage>
</organism>
<reference evidence="1 2" key="1">
    <citation type="journal article" date="2009" name="Nat. Genet.">
        <title>The genome of the cucumber, Cucumis sativus L.</title>
        <authorList>
            <person name="Huang S."/>
            <person name="Li R."/>
            <person name="Zhang Z."/>
            <person name="Li L."/>
            <person name="Gu X."/>
            <person name="Fan W."/>
            <person name="Lucas W.J."/>
            <person name="Wang X."/>
            <person name="Xie B."/>
            <person name="Ni P."/>
            <person name="Ren Y."/>
            <person name="Zhu H."/>
            <person name="Li J."/>
            <person name="Lin K."/>
            <person name="Jin W."/>
            <person name="Fei Z."/>
            <person name="Li G."/>
            <person name="Staub J."/>
            <person name="Kilian A."/>
            <person name="van der Vossen E.A."/>
            <person name="Wu Y."/>
            <person name="Guo J."/>
            <person name="He J."/>
            <person name="Jia Z."/>
            <person name="Ren Y."/>
            <person name="Tian G."/>
            <person name="Lu Y."/>
            <person name="Ruan J."/>
            <person name="Qian W."/>
            <person name="Wang M."/>
            <person name="Huang Q."/>
            <person name="Li B."/>
            <person name="Xuan Z."/>
            <person name="Cao J."/>
            <person name="Asan"/>
            <person name="Wu Z."/>
            <person name="Zhang J."/>
            <person name="Cai Q."/>
            <person name="Bai Y."/>
            <person name="Zhao B."/>
            <person name="Han Y."/>
            <person name="Li Y."/>
            <person name="Li X."/>
            <person name="Wang S."/>
            <person name="Shi Q."/>
            <person name="Liu S."/>
            <person name="Cho W.K."/>
            <person name="Kim J.Y."/>
            <person name="Xu Y."/>
            <person name="Heller-Uszynska K."/>
            <person name="Miao H."/>
            <person name="Cheng Z."/>
            <person name="Zhang S."/>
            <person name="Wu J."/>
            <person name="Yang Y."/>
            <person name="Kang H."/>
            <person name="Li M."/>
            <person name="Liang H."/>
            <person name="Ren X."/>
            <person name="Shi Z."/>
            <person name="Wen M."/>
            <person name="Jian M."/>
            <person name="Yang H."/>
            <person name="Zhang G."/>
            <person name="Yang Z."/>
            <person name="Chen R."/>
            <person name="Liu S."/>
            <person name="Li J."/>
            <person name="Ma L."/>
            <person name="Liu H."/>
            <person name="Zhou Y."/>
            <person name="Zhao J."/>
            <person name="Fang X."/>
            <person name="Li G."/>
            <person name="Fang L."/>
            <person name="Li Y."/>
            <person name="Liu D."/>
            <person name="Zheng H."/>
            <person name="Zhang Y."/>
            <person name="Qin N."/>
            <person name="Li Z."/>
            <person name="Yang G."/>
            <person name="Yang S."/>
            <person name="Bolund L."/>
            <person name="Kristiansen K."/>
            <person name="Zheng H."/>
            <person name="Li S."/>
            <person name="Zhang X."/>
            <person name="Yang H."/>
            <person name="Wang J."/>
            <person name="Sun R."/>
            <person name="Zhang B."/>
            <person name="Jiang S."/>
            <person name="Wang J."/>
            <person name="Du Y."/>
            <person name="Li S."/>
        </authorList>
    </citation>
    <scope>NUCLEOTIDE SEQUENCE [LARGE SCALE GENOMIC DNA]</scope>
    <source>
        <strain evidence="2">cv. 9930</strain>
        <tissue evidence="1">Leaf</tissue>
    </source>
</reference>
<evidence type="ECO:0000313" key="1">
    <source>
        <dbReference type="EMBL" id="KAE8637119.1"/>
    </source>
</evidence>
<proteinExistence type="predicted"/>
<gene>
    <name evidence="1" type="ORF">Csa_004596</name>
</gene>
<dbReference type="EMBL" id="ACHR03000082">
    <property type="protein sequence ID" value="KAE8637119.1"/>
    <property type="molecule type" value="Genomic_DNA"/>
</dbReference>
<dbReference type="Proteomes" id="UP000029981">
    <property type="component" value="Unassembled WGS sequence"/>
</dbReference>
<keyword evidence="2" id="KW-1185">Reference proteome</keyword>
<reference evidence="1 2" key="5">
    <citation type="journal article" date="2019" name="Gigascience">
        <title>A chromosome-scale genome assembly of cucumber (Cucumis sativus L.).</title>
        <authorList>
            <person name="Li Q."/>
            <person name="Li H."/>
            <person name="Huang W."/>
            <person name="Xu Y."/>
            <person name="Zhou Q."/>
            <person name="Wang S."/>
            <person name="Ruan J."/>
            <person name="Huang S."/>
            <person name="Zhang Z."/>
        </authorList>
    </citation>
    <scope>NUCLEOTIDE SEQUENCE [LARGE SCALE GENOMIC DNA]</scope>
    <source>
        <strain evidence="2">cv. 9930</strain>
        <tissue evidence="1">Leaf</tissue>
    </source>
</reference>
<comment type="caution">
    <text evidence="1">The sequence shown here is derived from an EMBL/GenBank/DDBJ whole genome shotgun (WGS) entry which is preliminary data.</text>
</comment>
<feature type="non-terminal residue" evidence="1">
    <location>
        <position position="547"/>
    </location>
</feature>
<reference evidence="1 2" key="2">
    <citation type="journal article" date="2009" name="PLoS ONE">
        <title>An integrated genetic and cytogenetic map of the cucumber genome.</title>
        <authorList>
            <person name="Ren Y."/>
            <person name="Zhang Z."/>
            <person name="Liu J."/>
            <person name="Staub J.E."/>
            <person name="Han Y."/>
            <person name="Cheng Z."/>
            <person name="Li X."/>
            <person name="Lu J."/>
            <person name="Miao H."/>
            <person name="Kang H."/>
            <person name="Xie B."/>
            <person name="Gu X."/>
            <person name="Wang X."/>
            <person name="Du Y."/>
            <person name="Jin W."/>
            <person name="Huang S."/>
        </authorList>
    </citation>
    <scope>NUCLEOTIDE SEQUENCE [LARGE SCALE GENOMIC DNA]</scope>
    <source>
        <strain evidence="2">cv. 9930</strain>
        <tissue evidence="1">Leaf</tissue>
    </source>
</reference>
<sequence>MYFSPLCDRAGFLFLLPTLTPFSLLRLAQRYRPSAKILEFLFHRSPAGLYKFWVFAFSLPQSWIGTEETAMAPTKIPTLSSLCSSFSLLGLPVNHHDTRRSPSNFRGGVAGANRRPFDSLLDTLLPLLLGFARWELPGDSVQFLVLGMVVLGPVSNRHLLLDRNGVTLLPAVEVLQAALSLQLANFVIFYLQIIPMEAILPSYLLDRFQGQPRKKLGPFHIGRDKEGKIRPLFEEHGNVIEVALIKDKRTGQQQGFERLEEIVSSSQFVFATSLVLVGFRCDPNFLTTMPNKKKTRHALVTGVLSDISFVIYPVSSIDFNTSVGWILAEVPEFTRLELHSNLDDSVSSYSKEADRAIRNLHNQHTLPGGVGPIQVRYADGERERLGAVEYKLFVGSLNKQASEKEVKEIFSPYGVVEDVYLMRDEMKQSRGCGFVKYSHRDMALAAINALNGIFTMRGCDQPLSVRFADPKKPRPGDSRGTPAFGGPGFGSRFQPPGPRPTPNFGEFMGDRIPIDVRGFRPPIDAGIHPFGGQLPPRSSEMGLPLNL</sequence>
<protein>
    <submittedName>
        <fullName evidence="1">Uncharacterized protein</fullName>
    </submittedName>
</protein>